<name>A0AC34F072_9BILA</name>
<accession>A0AC34F072</accession>
<protein>
    <submittedName>
        <fullName evidence="2">Uncharacterized protein</fullName>
    </submittedName>
</protein>
<dbReference type="Proteomes" id="UP000887579">
    <property type="component" value="Unplaced"/>
</dbReference>
<reference evidence="2" key="1">
    <citation type="submission" date="2022-11" db="UniProtKB">
        <authorList>
            <consortium name="WormBaseParasite"/>
        </authorList>
    </citation>
    <scope>IDENTIFICATION</scope>
</reference>
<proteinExistence type="predicted"/>
<sequence>MIYLYFNIMFSIFITGLITLNCCKRKVKNAAIIRENSTAKNLTIAPEIAAEEKEITTAFPNPSISEAKAGTNDPNYQTIQVNDVPEIPGGETTYPPYIYGRRFADLIHITRNMFAGIATAIGGYFNEEKTQDGTAETQTATEATQSSGGSSGGYQREEYAFGGLCGGGSSGGGAAENNNGGGGKPRTDVSRYLGPN</sequence>
<evidence type="ECO:0000313" key="2">
    <source>
        <dbReference type="WBParaSite" id="ES5_v2.g10355.t1"/>
    </source>
</evidence>
<evidence type="ECO:0000313" key="1">
    <source>
        <dbReference type="Proteomes" id="UP000887579"/>
    </source>
</evidence>
<organism evidence="1 2">
    <name type="scientific">Panagrolaimus sp. ES5</name>
    <dbReference type="NCBI Taxonomy" id="591445"/>
    <lineage>
        <taxon>Eukaryota</taxon>
        <taxon>Metazoa</taxon>
        <taxon>Ecdysozoa</taxon>
        <taxon>Nematoda</taxon>
        <taxon>Chromadorea</taxon>
        <taxon>Rhabditida</taxon>
        <taxon>Tylenchina</taxon>
        <taxon>Panagrolaimomorpha</taxon>
        <taxon>Panagrolaimoidea</taxon>
        <taxon>Panagrolaimidae</taxon>
        <taxon>Panagrolaimus</taxon>
    </lineage>
</organism>
<dbReference type="WBParaSite" id="ES5_v2.g10355.t1">
    <property type="protein sequence ID" value="ES5_v2.g10355.t1"/>
    <property type="gene ID" value="ES5_v2.g10355"/>
</dbReference>